<reference evidence="9 10" key="1">
    <citation type="submission" date="2020-08" db="EMBL/GenBank/DDBJ databases">
        <title>Genomic Encyclopedia of Type Strains, Phase IV (KMG-IV): sequencing the most valuable type-strain genomes for metagenomic binning, comparative biology and taxonomic classification.</title>
        <authorList>
            <person name="Goeker M."/>
        </authorList>
    </citation>
    <scope>NUCLEOTIDE SEQUENCE [LARGE SCALE GENOMIC DNA]</scope>
    <source>
        <strain evidence="9 10">DSM 105481</strain>
    </source>
</reference>
<dbReference type="InterPro" id="IPR002549">
    <property type="entry name" value="AI-2E-like"/>
</dbReference>
<keyword evidence="5 8" id="KW-0812">Transmembrane</keyword>
<evidence type="ECO:0000313" key="10">
    <source>
        <dbReference type="Proteomes" id="UP000626697"/>
    </source>
</evidence>
<feature type="transmembrane region" description="Helical" evidence="8">
    <location>
        <begin position="163"/>
        <end position="185"/>
    </location>
</feature>
<keyword evidence="4" id="KW-1003">Cell membrane</keyword>
<comment type="caution">
    <text evidence="9">The sequence shown here is derived from an EMBL/GenBank/DDBJ whole genome shotgun (WGS) entry which is preliminary data.</text>
</comment>
<accession>A0ABR6CPS4</accession>
<dbReference type="PANTHER" id="PTHR21716">
    <property type="entry name" value="TRANSMEMBRANE PROTEIN"/>
    <property type="match status" value="1"/>
</dbReference>
<dbReference type="Pfam" id="PF01594">
    <property type="entry name" value="AI-2E_transport"/>
    <property type="match status" value="1"/>
</dbReference>
<feature type="transmembrane region" description="Helical" evidence="8">
    <location>
        <begin position="226"/>
        <end position="243"/>
    </location>
</feature>
<keyword evidence="10" id="KW-1185">Reference proteome</keyword>
<name>A0ABR6CPS4_9BACI</name>
<feature type="transmembrane region" description="Helical" evidence="8">
    <location>
        <begin position="318"/>
        <end position="339"/>
    </location>
</feature>
<evidence type="ECO:0000256" key="4">
    <source>
        <dbReference type="ARBA" id="ARBA00022475"/>
    </source>
</evidence>
<feature type="transmembrane region" description="Helical" evidence="8">
    <location>
        <begin position="249"/>
        <end position="268"/>
    </location>
</feature>
<keyword evidence="6 8" id="KW-1133">Transmembrane helix</keyword>
<feature type="transmembrane region" description="Helical" evidence="8">
    <location>
        <begin position="275"/>
        <end position="298"/>
    </location>
</feature>
<protein>
    <submittedName>
        <fullName evidence="9">PurR-regulated permease PerM</fullName>
    </submittedName>
</protein>
<organism evidence="9 10">
    <name type="scientific">Peribacillus huizhouensis</name>
    <dbReference type="NCBI Taxonomy" id="1501239"/>
    <lineage>
        <taxon>Bacteria</taxon>
        <taxon>Bacillati</taxon>
        <taxon>Bacillota</taxon>
        <taxon>Bacilli</taxon>
        <taxon>Bacillales</taxon>
        <taxon>Bacillaceae</taxon>
        <taxon>Peribacillus</taxon>
    </lineage>
</organism>
<gene>
    <name evidence="9" type="ORF">HNP81_002309</name>
</gene>
<evidence type="ECO:0000256" key="8">
    <source>
        <dbReference type="SAM" id="Phobius"/>
    </source>
</evidence>
<comment type="subcellular location">
    <subcellularLocation>
        <location evidence="1">Cell membrane</location>
        <topology evidence="1">Multi-pass membrane protein</topology>
    </subcellularLocation>
</comment>
<evidence type="ECO:0000313" key="9">
    <source>
        <dbReference type="EMBL" id="MBA9027019.1"/>
    </source>
</evidence>
<evidence type="ECO:0000256" key="1">
    <source>
        <dbReference type="ARBA" id="ARBA00004651"/>
    </source>
</evidence>
<evidence type="ECO:0000256" key="3">
    <source>
        <dbReference type="ARBA" id="ARBA00022448"/>
    </source>
</evidence>
<evidence type="ECO:0000256" key="5">
    <source>
        <dbReference type="ARBA" id="ARBA00022692"/>
    </source>
</evidence>
<evidence type="ECO:0000256" key="7">
    <source>
        <dbReference type="ARBA" id="ARBA00023136"/>
    </source>
</evidence>
<keyword evidence="7 8" id="KW-0472">Membrane</keyword>
<evidence type="ECO:0000256" key="6">
    <source>
        <dbReference type="ARBA" id="ARBA00022989"/>
    </source>
</evidence>
<evidence type="ECO:0000256" key="2">
    <source>
        <dbReference type="ARBA" id="ARBA00009773"/>
    </source>
</evidence>
<feature type="transmembrane region" description="Helical" evidence="8">
    <location>
        <begin position="71"/>
        <end position="92"/>
    </location>
</feature>
<comment type="similarity">
    <text evidence="2">Belongs to the autoinducer-2 exporter (AI-2E) (TC 2.A.86) family.</text>
</comment>
<proteinExistence type="inferred from homology"/>
<dbReference type="Proteomes" id="UP000626697">
    <property type="component" value="Unassembled WGS sequence"/>
</dbReference>
<sequence>MFKSKSKLQFWTLQLLLMALLIFVSTKISFLFEPIVIFTTTLFFPVLIAGFLYFIFNPVVIFLTNQRVPKGLAILLIFVLFVGIIAILGSLIGPALTKQITDLVNNFPEYIGQGREFLNNFLASKQYQWLLNQNYVSLDKMETTLVNFVKDLPSYLNTSLSSVFSVVTNITLIIVTVPFVLFYMLKDGHKLPHAIAKFIPAHYRSEGITLLSETAATLSTYIQGQFLVCLFVGVATFIGYLIIDLPYAIVLALIGAFTNIIPYVGPFLGAAPAVIVGLINSPLQAGLVIIVVVIVQQLDSNLISPLVIGKKLNTHPLTIIFVLLVAGNLSGILGMILAIPTYSVIKTIVLNIVKFIRLKRRSEIENPDSAPPFVE</sequence>
<dbReference type="PANTHER" id="PTHR21716:SF53">
    <property type="entry name" value="PERMEASE PERM-RELATED"/>
    <property type="match status" value="1"/>
</dbReference>
<dbReference type="EMBL" id="JACJHX010000006">
    <property type="protein sequence ID" value="MBA9027019.1"/>
    <property type="molecule type" value="Genomic_DNA"/>
</dbReference>
<feature type="transmembrane region" description="Helical" evidence="8">
    <location>
        <begin position="42"/>
        <end position="64"/>
    </location>
</feature>
<keyword evidence="3" id="KW-0813">Transport</keyword>